<reference evidence="1" key="1">
    <citation type="submission" date="2023-06" db="EMBL/GenBank/DDBJ databases">
        <authorList>
            <person name="Delattre M."/>
        </authorList>
    </citation>
    <scope>NUCLEOTIDE SEQUENCE</scope>
    <source>
        <strain evidence="1">AF72</strain>
    </source>
</reference>
<organism evidence="1 2">
    <name type="scientific">Mesorhabditis spiculigera</name>
    <dbReference type="NCBI Taxonomy" id="96644"/>
    <lineage>
        <taxon>Eukaryota</taxon>
        <taxon>Metazoa</taxon>
        <taxon>Ecdysozoa</taxon>
        <taxon>Nematoda</taxon>
        <taxon>Chromadorea</taxon>
        <taxon>Rhabditida</taxon>
        <taxon>Rhabditina</taxon>
        <taxon>Rhabditomorpha</taxon>
        <taxon>Rhabditoidea</taxon>
        <taxon>Rhabditidae</taxon>
        <taxon>Mesorhabditinae</taxon>
        <taxon>Mesorhabditis</taxon>
    </lineage>
</organism>
<name>A0AA36FZB1_9BILA</name>
<protein>
    <submittedName>
        <fullName evidence="1">Uncharacterized protein</fullName>
    </submittedName>
</protein>
<accession>A0AA36FZB1</accession>
<evidence type="ECO:0000313" key="2">
    <source>
        <dbReference type="Proteomes" id="UP001177023"/>
    </source>
</evidence>
<dbReference type="Proteomes" id="UP001177023">
    <property type="component" value="Unassembled WGS sequence"/>
</dbReference>
<keyword evidence="2" id="KW-1185">Reference proteome</keyword>
<feature type="non-terminal residue" evidence="1">
    <location>
        <position position="152"/>
    </location>
</feature>
<comment type="caution">
    <text evidence="1">The sequence shown here is derived from an EMBL/GenBank/DDBJ whole genome shotgun (WGS) entry which is preliminary data.</text>
</comment>
<evidence type="ECO:0000313" key="1">
    <source>
        <dbReference type="EMBL" id="CAJ0573826.1"/>
    </source>
</evidence>
<proteinExistence type="predicted"/>
<dbReference type="SUPFAM" id="SSF56436">
    <property type="entry name" value="C-type lectin-like"/>
    <property type="match status" value="1"/>
</dbReference>
<dbReference type="AlphaFoldDB" id="A0AA36FZB1"/>
<dbReference type="EMBL" id="CATQJA010002624">
    <property type="protein sequence ID" value="CAJ0573826.1"/>
    <property type="molecule type" value="Genomic_DNA"/>
</dbReference>
<feature type="non-terminal residue" evidence="1">
    <location>
        <position position="1"/>
    </location>
</feature>
<sequence length="152" mass="17064">ASDRTAYYTLATQEEKLKGVAEYAIVKSIDCPAGWEQDQDNLGFRYCFKFSAAPLAFDDVQCDCRRYGPLVDIAYYHNMEQMHRIADRELLLELGVAEGTCTDDLPITECLQALPKNEWPPKARPCAPEALYGICSAYPSMIKNQLVDPEGC</sequence>
<dbReference type="InterPro" id="IPR016187">
    <property type="entry name" value="CTDL_fold"/>
</dbReference>
<gene>
    <name evidence="1" type="ORF">MSPICULIGERA_LOCUS12172</name>
</gene>